<dbReference type="EMBL" id="JROO01000046">
    <property type="protein sequence ID" value="KIH96862.1"/>
    <property type="molecule type" value="Genomic_DNA"/>
</dbReference>
<keyword evidence="7" id="KW-1185">Reference proteome</keyword>
<feature type="coiled-coil region" evidence="4">
    <location>
        <begin position="865"/>
        <end position="899"/>
    </location>
</feature>
<feature type="compositionally biased region" description="Basic and acidic residues" evidence="5">
    <location>
        <begin position="480"/>
        <end position="490"/>
    </location>
</feature>
<dbReference type="Proteomes" id="UP000031675">
    <property type="component" value="Unassembled WGS sequence"/>
</dbReference>
<comment type="subunit">
    <text evidence="2">Heterodimer of SbcC and SbcD.</text>
</comment>
<dbReference type="SUPFAM" id="SSF52540">
    <property type="entry name" value="P-loop containing nucleoside triphosphate hydrolases"/>
    <property type="match status" value="1"/>
</dbReference>
<dbReference type="Gene3D" id="3.40.50.300">
    <property type="entry name" value="P-loop containing nucleotide triphosphate hydrolases"/>
    <property type="match status" value="1"/>
</dbReference>
<comment type="caution">
    <text evidence="6">The sequence shown here is derived from an EMBL/GenBank/DDBJ whole genome shotgun (WGS) entry which is preliminary data.</text>
</comment>
<dbReference type="PANTHER" id="PTHR32114:SF2">
    <property type="entry name" value="ABC TRANSPORTER ABCH.3"/>
    <property type="match status" value="1"/>
</dbReference>
<proteinExistence type="inferred from homology"/>
<feature type="compositionally biased region" description="Basic and acidic residues" evidence="5">
    <location>
        <begin position="463"/>
        <end position="473"/>
    </location>
</feature>
<name>A0A0C2JIX1_9ACTN</name>
<dbReference type="InterPro" id="IPR027417">
    <property type="entry name" value="P-loop_NTPase"/>
</dbReference>
<gene>
    <name evidence="6" type="ORF">LP52_22300</name>
</gene>
<reference evidence="7" key="1">
    <citation type="journal article" date="2015" name="Chem. Biol.">
        <title>Structure, bioactivity, and resistance mechanism of streptomonomicin, an unusual lasso Peptide from an understudied halophilic actinomycete.</title>
        <authorList>
            <person name="Metelev M."/>
            <person name="Tietz J.I."/>
            <person name="Melby J.O."/>
            <person name="Blair P.M."/>
            <person name="Zhu L."/>
            <person name="Livnat I."/>
            <person name="Severinov K."/>
            <person name="Mitchell D.A."/>
        </authorList>
    </citation>
    <scope>NUCLEOTIDE SEQUENCE [LARGE SCALE GENOMIC DNA]</scope>
    <source>
        <strain evidence="7">YIM 90003</strain>
    </source>
</reference>
<dbReference type="PANTHER" id="PTHR32114">
    <property type="entry name" value="ABC TRANSPORTER ABCH.3"/>
    <property type="match status" value="1"/>
</dbReference>
<sequence length="1498" mass="159467">MRPRERWRLHRGGVVNMWQYRDEEFDLSGGRVIFKGTNGSGKSRTLELLLPLCLDGDLRNMGCKGFDTVSMSRLMLDDYSEGGMRLGYAWIELRSAAADGTEEFVTCGVGVKASASSRQVSDSWRFITPQRINKDVALTEQDRPISQARLRERLGEDAVFSGQEAFQQRVAAAVYGISGGSRYTDLLHLQRTLRNPDIGLKVLQGQLEQLLSDALPPVDPDVIARTAAGLDNLEGVRRNVARLRRADTALGEFLEGYRGYALGVLADRAGKLEAAEAEADRAGSRRAKREAERAAAEEALRGAEAERDAVTERADAVQTELEALKASPAYSALGDLEDKEATVASQRRHVSAALENAAGLRAAEEQSVAAIERAAALVARLGASAASGAAEAREELAGVGLAEALGRLPEPPPEPQRTRTSEHVLLSAEPGARPEEVSRPAAPEIPAAGLEEAAARAAEQVEEAGRAAAERGPELSALRSRAEHLDEEDRRVQRLGEHAARTAEDADAAARRVREAEERLRDLGRAWAEAVERWHAEALPADDRPESGELPAVPDGDEVGAGPEAYRDTHRTVRTALQPRVRAAQHAVLQAEQRLADTEGEHERITAELDELRASAEVEPPAPALTTAERSPAHGAPFHRLVDFAEGLPAAAQAGLEAALQACGLLNAWVRADGWVGGLAGDDTWALPGPPCAGPSLADALRPAAGETAVDAEAVEALLGSIPLLAPAAREAAVGAALAPLVEPAAGLGEADRARLAAARHSGLADVLLAPDGSLTTADGTALAPAVSGQPSPADLLRPRADGGSDSGIAQEDVARALRSHALPQAEAGGSGALAVGPDGRWRAGALCGLHRKPAAEHIGAGARAEARHRRAAELEEQIARTRADAEALREELAAAQRRESAWHACLEAFPDIGEVLRGHIETQSRRSAAARAAADAEEAEAEHARARARLSAEQTDHKRACSELGVASGAAELRELCERARRAAEALEGVGTLLRRDYAEALRSLAAAQDDHAGTVESRRRAEDGAAETHRAYTEAHAVLATLRSGLGSDAEEVGAKIGALQEERTELRNRAPKAQSEVEAAIKALADAEGRLDAVDEQVRSARAAVADAEDALTDAAGVGGVWEAATGQVEPPFERAELRSALAEAVAERADTDAGASGAEAAGAKRSGAKRRSGPAGDPAALERDLIGRLQTLQSALAGTHDVQADRHRGILTVTVSEEAGTAPVAATARATAARLAQAEDNLTEREESVFEEYLLGDIAEELHRQIGAAEALTRRMNTVLEAAHSSQGVRVELSWEPSPQLDPAERAAFALAKKPLAQRAAEENDRLRRALMDRIRATRAQGGGSGYAELLSGALDYRRWYTYRVRIHDTGPDGQPRDRRIRQLSSGETRLVSYVTLFAASAAFYDALQSDADGPLRMVLLDEAFERLDDPTIARLLELLVDLDMDWAITWPSGYGVSPRIDRMHIYDILKRKGAWGVACARTTWNGAGFERAG</sequence>
<dbReference type="RefSeq" id="WP_040276339.1">
    <property type="nucleotide sequence ID" value="NZ_JROO01000046.1"/>
</dbReference>
<keyword evidence="4" id="KW-0175">Coiled coil</keyword>
<evidence type="ECO:0000256" key="4">
    <source>
        <dbReference type="SAM" id="Coils"/>
    </source>
</evidence>
<feature type="region of interest" description="Disordered" evidence="5">
    <location>
        <begin position="405"/>
        <end position="440"/>
    </location>
</feature>
<organism evidence="6 7">
    <name type="scientific">Streptomonospora alba</name>
    <dbReference type="NCBI Taxonomy" id="183763"/>
    <lineage>
        <taxon>Bacteria</taxon>
        <taxon>Bacillati</taxon>
        <taxon>Actinomycetota</taxon>
        <taxon>Actinomycetes</taxon>
        <taxon>Streptosporangiales</taxon>
        <taxon>Nocardiopsidaceae</taxon>
        <taxon>Streptomonospora</taxon>
    </lineage>
</organism>
<evidence type="ECO:0000256" key="5">
    <source>
        <dbReference type="SAM" id="MobiDB-lite"/>
    </source>
</evidence>
<dbReference type="STRING" id="183763.LP52_22300"/>
<evidence type="ECO:0000313" key="6">
    <source>
        <dbReference type="EMBL" id="KIH96862.1"/>
    </source>
</evidence>
<feature type="coiled-coil region" evidence="4">
    <location>
        <begin position="499"/>
        <end position="526"/>
    </location>
</feature>
<feature type="region of interest" description="Disordered" evidence="5">
    <location>
        <begin position="1152"/>
        <end position="1183"/>
    </location>
</feature>
<feature type="compositionally biased region" description="Low complexity" evidence="5">
    <location>
        <begin position="1157"/>
        <end position="1169"/>
    </location>
</feature>
<feature type="region of interest" description="Disordered" evidence="5">
    <location>
        <begin position="279"/>
        <end position="311"/>
    </location>
</feature>
<evidence type="ECO:0000256" key="2">
    <source>
        <dbReference type="ARBA" id="ARBA00011322"/>
    </source>
</evidence>
<protein>
    <recommendedName>
        <fullName evidence="3">Nuclease SbcCD subunit C</fullName>
    </recommendedName>
</protein>
<feature type="region of interest" description="Disordered" evidence="5">
    <location>
        <begin position="456"/>
        <end position="490"/>
    </location>
</feature>
<evidence type="ECO:0000313" key="7">
    <source>
        <dbReference type="Proteomes" id="UP000031675"/>
    </source>
</evidence>
<feature type="coiled-coil region" evidence="4">
    <location>
        <begin position="581"/>
        <end position="615"/>
    </location>
</feature>
<comment type="similarity">
    <text evidence="1">Belongs to the SMC family. SbcC subfamily.</text>
</comment>
<feature type="coiled-coil region" evidence="4">
    <location>
        <begin position="930"/>
        <end position="991"/>
    </location>
</feature>
<evidence type="ECO:0000256" key="1">
    <source>
        <dbReference type="ARBA" id="ARBA00006930"/>
    </source>
</evidence>
<accession>A0A0C2JIX1</accession>
<evidence type="ECO:0000256" key="3">
    <source>
        <dbReference type="ARBA" id="ARBA00013368"/>
    </source>
</evidence>
<dbReference type="Pfam" id="PF13558">
    <property type="entry name" value="SbcC_Walker_B"/>
    <property type="match status" value="1"/>
</dbReference>
<feature type="region of interest" description="Disordered" evidence="5">
    <location>
        <begin position="541"/>
        <end position="564"/>
    </location>
</feature>
<feature type="coiled-coil region" evidence="4">
    <location>
        <begin position="1052"/>
        <end position="1114"/>
    </location>
</feature>